<dbReference type="InterPro" id="IPR058317">
    <property type="entry name" value="DUF8004"/>
</dbReference>
<sequence>MARRLSTIFTTGFSLNDEKSSKRGDTSLSPSRDSPEYTSRSKSPGKLSKQAPSSNEARKPSIQYLMTPESSQPSLRNLELSEATTTTALPPPPPLAKPRSPSASRSPGTPGSRPMTPTLILPEDGAASPTTKKKRWWSNKSEKKQGQEKGPVAWVAGQQPKVPYDIDGLRNGRPMEELWNNDGGNCYIHLFPKASNKGASFKVDPALFASSAPLTKLAYGDIYSDLASNTGDRRDLNLSVKDLATPPISPRRDTPNGSSTSSHDSHGRYSDFSTTVQETHLYVPVKLGGSQSNSAPQSAEMIATEDLQTLIDYRNFFAFLSGQSLVATERRSSLFAIFYTVAGILKSYHFANVDGSTYGEVADASFNCYVAELGLADVRVSREATIEGIVLGERMKNVLLYNEAFTHGVGKLDDLLAAKSPRFAMISPVTQNRLTRAAMDLEKRVASIRLIMTDFDFPFLFSGIMSSKTSIERKEGVRFAQWKESFLGMRKFMLGLLKQRYGNWPPKASSKKNSLETSGLNRLVLRDVYLDLSSLYDHIADRTNLTTRTLDGASQDDTRESPVVRGLRAILSEYDRSSPPVKPPVPFDLPLLPTLRTTRPDFSPTDPKSNKALNKRVKDEEMATILRASHNEGVPMTPFVGAFREMEKRAAHGCTPSEIEDLRIGQWIFLYVVLQALPMLACDAPGLNWTQGVEYFLCAPPRSGVPWADPNAGAATAGRRTWFSVGGAGGGVVSLPSDVVEHGVEGIYRRSHCWVMADKWCAADPILSRALEVQQNTHGGAEEEEEPEQSYIHHNVSGGLLPPPMPFAGGGGADRRGGSPRRPSSDTSQRSSSAQKRLSSFGLNLEALPLPVGVTPDGRSPSPNERPQTPAHLVDANRTFDSMLGASDAEKKKQRRKSRM</sequence>
<reference evidence="3 4" key="1">
    <citation type="submission" date="2015-03" db="EMBL/GenBank/DDBJ databases">
        <title>RNA-seq based gene annotation and comparative genomics of four Zymoseptoria species reveal species-specific pathogenicity related genes and transposable element activity.</title>
        <authorList>
            <person name="Grandaubert J."/>
            <person name="Bhattacharyya A."/>
            <person name="Stukenbrock E.H."/>
        </authorList>
    </citation>
    <scope>NUCLEOTIDE SEQUENCE [LARGE SCALE GENOMIC DNA]</scope>
    <source>
        <strain evidence="3 4">Zb18110</strain>
    </source>
</reference>
<dbReference type="Proteomes" id="UP000033647">
    <property type="component" value="Unassembled WGS sequence"/>
</dbReference>
<dbReference type="Pfam" id="PF26013">
    <property type="entry name" value="DUF8004"/>
    <property type="match status" value="1"/>
</dbReference>
<evidence type="ECO:0000256" key="1">
    <source>
        <dbReference type="SAM" id="MobiDB-lite"/>
    </source>
</evidence>
<feature type="compositionally biased region" description="Low complexity" evidence="1">
    <location>
        <begin position="820"/>
        <end position="833"/>
    </location>
</feature>
<keyword evidence="4" id="KW-1185">Reference proteome</keyword>
<feature type="region of interest" description="Disordered" evidence="1">
    <location>
        <begin position="237"/>
        <end position="270"/>
    </location>
</feature>
<evidence type="ECO:0000313" key="3">
    <source>
        <dbReference type="EMBL" id="KJY01238.1"/>
    </source>
</evidence>
<dbReference type="EMBL" id="LAFY01000290">
    <property type="protein sequence ID" value="KJY01238.1"/>
    <property type="molecule type" value="Genomic_DNA"/>
</dbReference>
<dbReference type="OrthoDB" id="5300331at2759"/>
<feature type="compositionally biased region" description="Low complexity" evidence="1">
    <location>
        <begin position="97"/>
        <end position="114"/>
    </location>
</feature>
<proteinExistence type="predicted"/>
<protein>
    <recommendedName>
        <fullName evidence="2">DUF8004 domain-containing protein</fullName>
    </recommendedName>
</protein>
<evidence type="ECO:0000259" key="2">
    <source>
        <dbReference type="Pfam" id="PF26013"/>
    </source>
</evidence>
<comment type="caution">
    <text evidence="3">The sequence shown here is derived from an EMBL/GenBank/DDBJ whole genome shotgun (WGS) entry which is preliminary data.</text>
</comment>
<dbReference type="STRING" id="1047168.A0A0F4GW05"/>
<dbReference type="PANTHER" id="PTHR39601">
    <property type="entry name" value="CHORIOGENIN HMINOR"/>
    <property type="match status" value="1"/>
</dbReference>
<feature type="region of interest" description="Disordered" evidence="1">
    <location>
        <begin position="774"/>
        <end position="900"/>
    </location>
</feature>
<evidence type="ECO:0000313" key="4">
    <source>
        <dbReference type="Proteomes" id="UP000033647"/>
    </source>
</evidence>
<feature type="compositionally biased region" description="Basic and acidic residues" evidence="1">
    <location>
        <begin position="16"/>
        <end position="25"/>
    </location>
</feature>
<gene>
    <name evidence="3" type="ORF">TI39_contig298g00043</name>
</gene>
<dbReference type="AlphaFoldDB" id="A0A0F4GW05"/>
<organism evidence="3 4">
    <name type="scientific">Zymoseptoria brevis</name>
    <dbReference type="NCBI Taxonomy" id="1047168"/>
    <lineage>
        <taxon>Eukaryota</taxon>
        <taxon>Fungi</taxon>
        <taxon>Dikarya</taxon>
        <taxon>Ascomycota</taxon>
        <taxon>Pezizomycotina</taxon>
        <taxon>Dothideomycetes</taxon>
        <taxon>Dothideomycetidae</taxon>
        <taxon>Mycosphaerellales</taxon>
        <taxon>Mycosphaerellaceae</taxon>
        <taxon>Zymoseptoria</taxon>
    </lineage>
</organism>
<feature type="compositionally biased region" description="Polar residues" evidence="1">
    <location>
        <begin position="26"/>
        <end position="42"/>
    </location>
</feature>
<feature type="domain" description="DUF8004" evidence="2">
    <location>
        <begin position="364"/>
        <end position="457"/>
    </location>
</feature>
<accession>A0A0F4GW05</accession>
<feature type="region of interest" description="Disordered" evidence="1">
    <location>
        <begin position="1"/>
        <end position="151"/>
    </location>
</feature>
<dbReference type="PANTHER" id="PTHR39601:SF2">
    <property type="entry name" value="CHORIOGENIN HMINOR"/>
    <property type="match status" value="1"/>
</dbReference>
<name>A0A0F4GW05_9PEZI</name>